<proteinExistence type="predicted"/>
<protein>
    <submittedName>
        <fullName evidence="1">Uncharacterized protein</fullName>
    </submittedName>
</protein>
<dbReference type="EMBL" id="JAUSTB010000004">
    <property type="protein sequence ID" value="MDQ0145605.1"/>
    <property type="molecule type" value="Genomic_DNA"/>
</dbReference>
<gene>
    <name evidence="1" type="ORF">J2T23_001497</name>
</gene>
<comment type="caution">
    <text evidence="1">The sequence shown here is derived from an EMBL/GenBank/DDBJ whole genome shotgun (WGS) entry which is preliminary data.</text>
</comment>
<dbReference type="AlphaFoldDB" id="A0AAJ1WFE4"/>
<dbReference type="RefSeq" id="WP_307358553.1">
    <property type="nucleotide sequence ID" value="NZ_JAUSTB010000004.1"/>
</dbReference>
<evidence type="ECO:0000313" key="1">
    <source>
        <dbReference type="EMBL" id="MDQ0145605.1"/>
    </source>
</evidence>
<accession>A0AAJ1WFE4</accession>
<organism evidence="1 2">
    <name type="scientific">Pseudarthrobacter niigatensis</name>
    <dbReference type="NCBI Taxonomy" id="369935"/>
    <lineage>
        <taxon>Bacteria</taxon>
        <taxon>Bacillati</taxon>
        <taxon>Actinomycetota</taxon>
        <taxon>Actinomycetes</taxon>
        <taxon>Micrococcales</taxon>
        <taxon>Micrococcaceae</taxon>
        <taxon>Pseudarthrobacter</taxon>
    </lineage>
</organism>
<reference evidence="1 2" key="1">
    <citation type="submission" date="2023-07" db="EMBL/GenBank/DDBJ databases">
        <title>Sorghum-associated microbial communities from plants grown in Nebraska, USA.</title>
        <authorList>
            <person name="Schachtman D."/>
        </authorList>
    </citation>
    <scope>NUCLEOTIDE SEQUENCE [LARGE SCALE GENOMIC DNA]</scope>
    <source>
        <strain evidence="1 2">DS1001</strain>
    </source>
</reference>
<keyword evidence="2" id="KW-1185">Reference proteome</keyword>
<dbReference type="Proteomes" id="UP001239267">
    <property type="component" value="Unassembled WGS sequence"/>
</dbReference>
<sequence>MCGAVAVIPGSGNWWAGLLDARDQGAAAVVIADPEALPREVFAAGTWSGGIPVVVERPGLRADMVADAVRARRGTLPRVVTVECAAPAALLDAVIRDGLGWVRSLAGSRLTFRVGMAAAQGIMALLDSPVAGGSRLSSTVVGTVLEGPAAGGLLQVLALGEVRTEVAIDHAAGRVKLETSTVEGALRAPERYEAPARLALRRAIEAASSGRELADLQELLEDQRLAHEVASARAAQ</sequence>
<name>A0AAJ1WFE4_9MICC</name>
<evidence type="ECO:0000313" key="2">
    <source>
        <dbReference type="Proteomes" id="UP001239267"/>
    </source>
</evidence>